<dbReference type="EMBL" id="JANBVB010003683">
    <property type="protein sequence ID" value="KAJ2877920.1"/>
    <property type="molecule type" value="Genomic_DNA"/>
</dbReference>
<proteinExistence type="predicted"/>
<feature type="non-terminal residue" evidence="1">
    <location>
        <position position="304"/>
    </location>
</feature>
<dbReference type="EC" id="3.4.19.12" evidence="1"/>
<accession>A0ACC1LTN3</accession>
<sequence length="304" mass="34743">EEFLDANLLVSPKLAEEGHGYFHWEIDNWMGLPERAVSPTFTVAGVDWNILLFPRGNPASETVSLYIEHKPKEGADENDWHVCAMFALAMSNADDPEVFKLKTADHRFVPEEADWGFTQFSDIRHLLTPTDEDTPALIENRRVRISAYVRVIKDPLGVLWHSFHNYNSRKYTGYVGLKNQGATCYMNSLLQSLYFTNEFRNAVYQIPTETDDPEKSVALALQRVFYNLQVSTDAVDTTGLTKSFGWDSLESFMQHDVQEFNRVLQDNLETKMKGTVVDGAVAKLFEGKMKSYIRCVNVDYESSR</sequence>
<keyword evidence="1" id="KW-0645">Protease</keyword>
<feature type="non-terminal residue" evidence="1">
    <location>
        <position position="1"/>
    </location>
</feature>
<dbReference type="Proteomes" id="UP001139981">
    <property type="component" value="Unassembled WGS sequence"/>
</dbReference>
<protein>
    <submittedName>
        <fullName evidence="1">Ubiquitin-specific protease ubp15</fullName>
        <ecNumber evidence="1">3.4.19.12</ecNumber>
    </submittedName>
</protein>
<reference evidence="1" key="1">
    <citation type="submission" date="2022-07" db="EMBL/GenBank/DDBJ databases">
        <title>Phylogenomic reconstructions and comparative analyses of Kickxellomycotina fungi.</title>
        <authorList>
            <person name="Reynolds N.K."/>
            <person name="Stajich J.E."/>
            <person name="Barry K."/>
            <person name="Grigoriev I.V."/>
            <person name="Crous P."/>
            <person name="Smith M.E."/>
        </authorList>
    </citation>
    <scope>NUCLEOTIDE SEQUENCE</scope>
    <source>
        <strain evidence="1">CBS 190363</strain>
    </source>
</reference>
<keyword evidence="1" id="KW-0378">Hydrolase</keyword>
<gene>
    <name evidence="1" type="primary">UBP15_3</name>
    <name evidence="1" type="ORF">IWW38_006454</name>
</gene>
<comment type="caution">
    <text evidence="1">The sequence shown here is derived from an EMBL/GenBank/DDBJ whole genome shotgun (WGS) entry which is preliminary data.</text>
</comment>
<keyword evidence="2" id="KW-1185">Reference proteome</keyword>
<evidence type="ECO:0000313" key="2">
    <source>
        <dbReference type="Proteomes" id="UP001139981"/>
    </source>
</evidence>
<organism evidence="1 2">
    <name type="scientific">Coemansia aciculifera</name>
    <dbReference type="NCBI Taxonomy" id="417176"/>
    <lineage>
        <taxon>Eukaryota</taxon>
        <taxon>Fungi</taxon>
        <taxon>Fungi incertae sedis</taxon>
        <taxon>Zoopagomycota</taxon>
        <taxon>Kickxellomycotina</taxon>
        <taxon>Kickxellomycetes</taxon>
        <taxon>Kickxellales</taxon>
        <taxon>Kickxellaceae</taxon>
        <taxon>Coemansia</taxon>
    </lineage>
</organism>
<evidence type="ECO:0000313" key="1">
    <source>
        <dbReference type="EMBL" id="KAJ2877920.1"/>
    </source>
</evidence>
<name>A0ACC1LTN3_9FUNG</name>